<gene>
    <name evidence="7" type="ORF">K1W69_14165</name>
</gene>
<keyword evidence="4" id="KW-0961">Cell wall biogenesis/degradation</keyword>
<evidence type="ECO:0000256" key="3">
    <source>
        <dbReference type="ARBA" id="ARBA00023239"/>
    </source>
</evidence>
<dbReference type="GO" id="GO:0008933">
    <property type="term" value="F:peptidoglycan lytic transglycosylase activity"/>
    <property type="evidence" value="ECO:0007669"/>
    <property type="project" value="TreeGrafter"/>
</dbReference>
<dbReference type="PANTHER" id="PTHR30124">
    <property type="entry name" value="MEMBRANE-BOUND LYTIC MUREIN TRANSGLYCOSYLASE A"/>
    <property type="match status" value="1"/>
</dbReference>
<dbReference type="GO" id="GO:0009254">
    <property type="term" value="P:peptidoglycan turnover"/>
    <property type="evidence" value="ECO:0007669"/>
    <property type="project" value="InterPro"/>
</dbReference>
<keyword evidence="8" id="KW-1185">Reference proteome</keyword>
<name>A0AAE2ZPG0_9HYPH</name>
<dbReference type="CDD" id="cd14668">
    <property type="entry name" value="mlta_B"/>
    <property type="match status" value="1"/>
</dbReference>
<dbReference type="AlphaFoldDB" id="A0AAE2ZPG0"/>
<accession>A0AAE2ZPG0</accession>
<evidence type="ECO:0000256" key="5">
    <source>
        <dbReference type="ARBA" id="ARBA00030918"/>
    </source>
</evidence>
<dbReference type="EMBL" id="JAICBX010000002">
    <property type="protein sequence ID" value="MBW8638337.1"/>
    <property type="molecule type" value="Genomic_DNA"/>
</dbReference>
<dbReference type="InterPro" id="IPR026044">
    <property type="entry name" value="MltA"/>
</dbReference>
<dbReference type="GO" id="GO:0019867">
    <property type="term" value="C:outer membrane"/>
    <property type="evidence" value="ECO:0007669"/>
    <property type="project" value="InterPro"/>
</dbReference>
<feature type="domain" description="Lytic transglycosylase MltA" evidence="6">
    <location>
        <begin position="99"/>
        <end position="256"/>
    </location>
</feature>
<keyword evidence="3" id="KW-0456">Lyase</keyword>
<dbReference type="Gene3D" id="2.40.240.50">
    <property type="entry name" value="Barwin-like endoglucanases"/>
    <property type="match status" value="1"/>
</dbReference>
<dbReference type="Gene3D" id="2.40.40.10">
    <property type="entry name" value="RlpA-like domain"/>
    <property type="match status" value="1"/>
</dbReference>
<dbReference type="GO" id="GO:0009253">
    <property type="term" value="P:peptidoglycan catabolic process"/>
    <property type="evidence" value="ECO:0007669"/>
    <property type="project" value="TreeGrafter"/>
</dbReference>
<evidence type="ECO:0000256" key="2">
    <source>
        <dbReference type="ARBA" id="ARBA00012587"/>
    </source>
</evidence>
<sequence>MDMPTALTSVEYCDLPGWEDGDPGPVLDGLRRCACYTSAVKPYRTGAFGLAVEDFRSIFDDAQSAGALSGLAARRFFEDRFEVFRIDAPGHVTGYYEPEIEVSPHRTDRFRYPFYRRPDDLVDLDATNRPRDMDAAFPFGRRMGDLIVEYPDRRQIDEGFLDNRGLEIAWAESRVDVFFIHVQGSARLKFPDGSVKRITYAAKTGHPYTSIGKELLALGVFRPGEATMTAIRDWFDRHPDRIEDILWRNRSCIFFREALVYDPSAGPIAAAKTPLTAMHSLAVDRRLHTFATPFFISAPELTHLTGAPFRRLMLAQDTGSAIVGPARGDIFVGSGEKAGELAGSVNHQAVFYMLAPKVAAGRYR</sequence>
<dbReference type="InterPro" id="IPR010611">
    <property type="entry name" value="3D_dom"/>
</dbReference>
<dbReference type="GO" id="GO:0071555">
    <property type="term" value="P:cell wall organization"/>
    <property type="evidence" value="ECO:0007669"/>
    <property type="project" value="UniProtKB-KW"/>
</dbReference>
<dbReference type="CDD" id="cd14485">
    <property type="entry name" value="mltA_like_LT_A"/>
    <property type="match status" value="1"/>
</dbReference>
<dbReference type="InterPro" id="IPR005300">
    <property type="entry name" value="MltA_B"/>
</dbReference>
<evidence type="ECO:0000313" key="7">
    <source>
        <dbReference type="EMBL" id="MBW8638337.1"/>
    </source>
</evidence>
<comment type="caution">
    <text evidence="7">The sequence shown here is derived from an EMBL/GenBank/DDBJ whole genome shotgun (WGS) entry which is preliminary data.</text>
</comment>
<dbReference type="SUPFAM" id="SSF50685">
    <property type="entry name" value="Barwin-like endoglucanases"/>
    <property type="match status" value="1"/>
</dbReference>
<dbReference type="EC" id="4.2.2.n1" evidence="2"/>
<dbReference type="SMART" id="SM00925">
    <property type="entry name" value="MltA"/>
    <property type="match status" value="1"/>
</dbReference>
<comment type="catalytic activity">
    <reaction evidence="1">
        <text>Exolytic cleavage of the (1-&gt;4)-beta-glycosidic linkage between N-acetylmuramic acid (MurNAc) and N-acetylglucosamine (GlcNAc) residues in peptidoglycan, from either the reducing or the non-reducing ends of the peptidoglycan chains, with concomitant formation of a 1,6-anhydrobond in the MurNAc residue.</text>
        <dbReference type="EC" id="4.2.2.n1"/>
    </reaction>
</comment>
<reference evidence="7" key="1">
    <citation type="submission" date="2021-08" db="EMBL/GenBank/DDBJ databases">
        <title>Hoeflea bacterium WL0058 sp. nov., isolated from the sediment.</title>
        <authorList>
            <person name="Wang L."/>
            <person name="Zhang D."/>
        </authorList>
    </citation>
    <scope>NUCLEOTIDE SEQUENCE</scope>
    <source>
        <strain evidence="7">WL0058</strain>
    </source>
</reference>
<evidence type="ECO:0000313" key="8">
    <source>
        <dbReference type="Proteomes" id="UP001196509"/>
    </source>
</evidence>
<dbReference type="Pfam" id="PF03562">
    <property type="entry name" value="MltA"/>
    <property type="match status" value="1"/>
</dbReference>
<organism evidence="7 8">
    <name type="scientific">Flavimaribacter sediminis</name>
    <dbReference type="NCBI Taxonomy" id="2865987"/>
    <lineage>
        <taxon>Bacteria</taxon>
        <taxon>Pseudomonadati</taxon>
        <taxon>Pseudomonadota</taxon>
        <taxon>Alphaproteobacteria</taxon>
        <taxon>Hyphomicrobiales</taxon>
        <taxon>Rhizobiaceae</taxon>
        <taxon>Flavimaribacter</taxon>
    </lineage>
</organism>
<protein>
    <recommendedName>
        <fullName evidence="2">peptidoglycan lytic exotransglycosylase</fullName>
        <ecNumber evidence="2">4.2.2.n1</ecNumber>
    </recommendedName>
    <alternativeName>
        <fullName evidence="5">Murein hydrolase A</fullName>
    </alternativeName>
</protein>
<dbReference type="RefSeq" id="WP_220229355.1">
    <property type="nucleotide sequence ID" value="NZ_JAICBX010000002.1"/>
</dbReference>
<evidence type="ECO:0000259" key="6">
    <source>
        <dbReference type="SMART" id="SM00925"/>
    </source>
</evidence>
<dbReference type="InterPro" id="IPR036908">
    <property type="entry name" value="RlpA-like_sf"/>
</dbReference>
<dbReference type="GO" id="GO:0004553">
    <property type="term" value="F:hydrolase activity, hydrolyzing O-glycosyl compounds"/>
    <property type="evidence" value="ECO:0007669"/>
    <property type="project" value="InterPro"/>
</dbReference>
<dbReference type="Proteomes" id="UP001196509">
    <property type="component" value="Unassembled WGS sequence"/>
</dbReference>
<dbReference type="Pfam" id="PF06725">
    <property type="entry name" value="3D"/>
    <property type="match status" value="1"/>
</dbReference>
<dbReference type="PIRSF" id="PIRSF019422">
    <property type="entry name" value="MltA"/>
    <property type="match status" value="1"/>
</dbReference>
<dbReference type="PANTHER" id="PTHR30124:SF0">
    <property type="entry name" value="MEMBRANE-BOUND LYTIC MUREIN TRANSGLYCOSYLASE A"/>
    <property type="match status" value="1"/>
</dbReference>
<proteinExistence type="predicted"/>
<evidence type="ECO:0000256" key="4">
    <source>
        <dbReference type="ARBA" id="ARBA00023316"/>
    </source>
</evidence>
<evidence type="ECO:0000256" key="1">
    <source>
        <dbReference type="ARBA" id="ARBA00001420"/>
    </source>
</evidence>